<dbReference type="GO" id="GO:0006897">
    <property type="term" value="P:endocytosis"/>
    <property type="evidence" value="ECO:0007669"/>
    <property type="project" value="TreeGrafter"/>
</dbReference>
<feature type="compositionally biased region" description="Low complexity" evidence="1">
    <location>
        <begin position="717"/>
        <end position="735"/>
    </location>
</feature>
<evidence type="ECO:0000313" key="4">
    <source>
        <dbReference type="EMBL" id="CAX39605.1"/>
    </source>
</evidence>
<feature type="compositionally biased region" description="Low complexity" evidence="1">
    <location>
        <begin position="672"/>
        <end position="685"/>
    </location>
</feature>
<dbReference type="GO" id="GO:0000147">
    <property type="term" value="P:actin cortical patch assembly"/>
    <property type="evidence" value="ECO:0007669"/>
    <property type="project" value="TreeGrafter"/>
</dbReference>
<dbReference type="CGD" id="CAL0000163223">
    <property type="gene designation" value="Cd36_25700"/>
</dbReference>
<dbReference type="KEGG" id="cdu:CD36_25700"/>
<feature type="region of interest" description="Disordered" evidence="1">
    <location>
        <begin position="516"/>
        <end position="554"/>
    </location>
</feature>
<dbReference type="OrthoDB" id="445362at2759"/>
<dbReference type="RefSeq" id="XP_002421667.1">
    <property type="nucleotide sequence ID" value="XM_002421622.1"/>
</dbReference>
<name>B9WKQ6_CANDC</name>
<dbReference type="GO" id="GO:0071933">
    <property type="term" value="F:Arp2/3 complex binding"/>
    <property type="evidence" value="ECO:0007669"/>
    <property type="project" value="TreeGrafter"/>
</dbReference>
<feature type="region of interest" description="Disordered" evidence="1">
    <location>
        <begin position="714"/>
        <end position="754"/>
    </location>
</feature>
<evidence type="ECO:0000313" key="5">
    <source>
        <dbReference type="Proteomes" id="UP000002605"/>
    </source>
</evidence>
<feature type="domain" description="SPIN90/Ldb17 leucine-rich" evidence="2">
    <location>
        <begin position="324"/>
        <end position="467"/>
    </location>
</feature>
<evidence type="ECO:0000313" key="3">
    <source>
        <dbReference type="CGD" id="CAL0000163223"/>
    </source>
</evidence>
<dbReference type="AlphaFoldDB" id="B9WKQ6"/>
<proteinExistence type="predicted"/>
<dbReference type="Pfam" id="PF09431">
    <property type="entry name" value="SPIN90_LRD"/>
    <property type="match status" value="1"/>
</dbReference>
<organism evidence="4 5">
    <name type="scientific">Candida dubliniensis (strain CD36 / ATCC MYA-646 / CBS 7987 / NCPF 3949 / NRRL Y-17841)</name>
    <name type="common">Yeast</name>
    <dbReference type="NCBI Taxonomy" id="573826"/>
    <lineage>
        <taxon>Eukaryota</taxon>
        <taxon>Fungi</taxon>
        <taxon>Dikarya</taxon>
        <taxon>Ascomycota</taxon>
        <taxon>Saccharomycotina</taxon>
        <taxon>Pichiomycetes</taxon>
        <taxon>Debaryomycetaceae</taxon>
        <taxon>Candida/Lodderomyces clade</taxon>
        <taxon>Candida</taxon>
    </lineage>
</organism>
<gene>
    <name evidence="3" type="ordered locus">Cd36_25700</name>
    <name evidence="4" type="ORF">CD36_25700</name>
</gene>
<dbReference type="VEuPathDB" id="FungiDB:CD36_25700"/>
<evidence type="ECO:0000259" key="2">
    <source>
        <dbReference type="Pfam" id="PF09431"/>
    </source>
</evidence>
<dbReference type="InterPro" id="IPR030125">
    <property type="entry name" value="SPIN90/Ldb17"/>
</dbReference>
<sequence length="754" mass="86366">MNSFIIDSNDDSDYYYENNNNKERIEPYSSSLSLPLHTFPSSTVSLVSNPRDFLEEEISTILINSDSSECNENFSIFIKCILDNVYNTSSKDKSSSSSTTIPSSSYEEISYYALKLLTSNLFVKNFQFCVGKILAFLNMFTQITQTWLEETEEVNDQSSCVKYESECLKEFLCITLLLLLKIKNSEDENTLDGNDSIISTDSASTTATATATDGLKLIDIDYLFQTLSQFHIMSILAEFITTEIVAIDQNQSKFVILKFSCDIIFEYFYRIEILSDIELNELINSANSNNNNKNLISTLVQYLLHNENFNNYDLDADDFNNEDKLIAYEELKLLLLINEQFLMKSYNTNNKNLVFDELMMGNITNGNLNNITGFINLLIYHLNREESHIIKILILKFLYLVFTSSSTCKLIYLNDLKILIDILLRELNDLDYNDNIVLTMTYLRVLYPILMFSELCEINGHGYKSQEILETLRNIIINSEIKSVELEEELSISKLAVKCMNVKWLKKSAQHQDFNQGIVDQSTKPAAITKSQSTQDTHSSEEDEEEEDDKIKLNEDINTSKESLANSFTRVASVRASSRSDYHKHTTVHNIERKNSMKSTATNSKTTTTNYDDPKNDMIMENNGNIFLSKFSKMSINDNHNRNIRQLTNNTSMSDSLLYNSRKNSQSKPFITTTTNNNNNNRTNHNLLDLPSEYLISKPLPKLPIPEKRQNMMIYDNNNNNSSTSSLNSNSSLKQKALKKKAPPPPPPPPRRRK</sequence>
<feature type="compositionally biased region" description="Polar residues" evidence="1">
    <location>
        <begin position="662"/>
        <end position="671"/>
    </location>
</feature>
<dbReference type="PANTHER" id="PTHR13357">
    <property type="entry name" value="SH3 ADAPTER PROTEIN SPIN90 NCK INTERACTING PROTEIN WITH SH3 DOMAIN"/>
    <property type="match status" value="1"/>
</dbReference>
<dbReference type="InterPro" id="IPR018556">
    <property type="entry name" value="SPIN90/Ldb17_LRD"/>
</dbReference>
<dbReference type="PANTHER" id="PTHR13357:SF1">
    <property type="entry name" value="NCK-INTERACTING PROTEIN WITH SH3 DOMAIN"/>
    <property type="match status" value="1"/>
</dbReference>
<protein>
    <recommendedName>
        <fullName evidence="2">SPIN90/Ldb17 leucine-rich domain-containing protein</fullName>
    </recommendedName>
</protein>
<feature type="region of interest" description="Disordered" evidence="1">
    <location>
        <begin position="598"/>
        <end position="617"/>
    </location>
</feature>
<dbReference type="Proteomes" id="UP000002605">
    <property type="component" value="Chromosome R"/>
</dbReference>
<feature type="compositionally biased region" description="Pro residues" evidence="1">
    <location>
        <begin position="743"/>
        <end position="754"/>
    </location>
</feature>
<dbReference type="EMBL" id="FM992695">
    <property type="protein sequence ID" value="CAX39605.1"/>
    <property type="molecule type" value="Genomic_DNA"/>
</dbReference>
<keyword evidence="5" id="KW-1185">Reference proteome</keyword>
<dbReference type="GeneID" id="8050074"/>
<feature type="region of interest" description="Disordered" evidence="1">
    <location>
        <begin position="662"/>
        <end position="685"/>
    </location>
</feature>
<accession>B9WKQ6</accession>
<dbReference type="eggNOG" id="KOG4035">
    <property type="taxonomic scope" value="Eukaryota"/>
</dbReference>
<feature type="compositionally biased region" description="Low complexity" evidence="1">
    <location>
        <begin position="598"/>
        <end position="610"/>
    </location>
</feature>
<dbReference type="GO" id="GO:0030479">
    <property type="term" value="C:actin cortical patch"/>
    <property type="evidence" value="ECO:0007669"/>
    <property type="project" value="TreeGrafter"/>
</dbReference>
<dbReference type="HOGENOM" id="CLU_400091_0_0_1"/>
<feature type="compositionally biased region" description="Polar residues" evidence="1">
    <location>
        <begin position="516"/>
        <end position="537"/>
    </location>
</feature>
<evidence type="ECO:0000256" key="1">
    <source>
        <dbReference type="SAM" id="MobiDB-lite"/>
    </source>
</evidence>
<dbReference type="GO" id="GO:0051666">
    <property type="term" value="P:actin cortical patch localization"/>
    <property type="evidence" value="ECO:0007669"/>
    <property type="project" value="TreeGrafter"/>
</dbReference>
<reference evidence="4 5" key="1">
    <citation type="journal article" date="2009" name="Genome Res.">
        <title>Comparative genomics of the fungal pathogens Candida dubliniensis and Candida albicans.</title>
        <authorList>
            <person name="Jackson A.P."/>
            <person name="Gamble J.A."/>
            <person name="Yeomans T."/>
            <person name="Moran G.P."/>
            <person name="Saunders D."/>
            <person name="Harris D."/>
            <person name="Aslett M."/>
            <person name="Barrell J.F."/>
            <person name="Butler G."/>
            <person name="Citiulo F."/>
            <person name="Coleman D.C."/>
            <person name="de Groot P.W.J."/>
            <person name="Goodwin T.J."/>
            <person name="Quail M.A."/>
            <person name="McQuillan J."/>
            <person name="Munro C.A."/>
            <person name="Pain A."/>
            <person name="Poulter R.T."/>
            <person name="Rajandream M.A."/>
            <person name="Renauld H."/>
            <person name="Spiering M.J."/>
            <person name="Tivey A."/>
            <person name="Gow N.A.R."/>
            <person name="Barrell B."/>
            <person name="Sullivan D.J."/>
            <person name="Berriman M."/>
        </authorList>
    </citation>
    <scope>NUCLEOTIDE SEQUENCE [LARGE SCALE GENOMIC DNA]</scope>
    <source>
        <strain evidence="5">CD36 / ATCC MYA-646 / CBS 7987 / NCPF 3949 / NRRL Y-17841</strain>
    </source>
</reference>